<dbReference type="GO" id="GO:0043139">
    <property type="term" value="F:5'-3' DNA helicase activity"/>
    <property type="evidence" value="ECO:0007669"/>
    <property type="project" value="TreeGrafter"/>
</dbReference>
<comment type="similarity">
    <text evidence="1">Belongs to the DNA2/NAM7 helicase family.</text>
</comment>
<dbReference type="CDD" id="cd18808">
    <property type="entry name" value="SF1_C_Upf1"/>
    <property type="match status" value="2"/>
</dbReference>
<dbReference type="PANTHER" id="PTHR43788:SF16">
    <property type="entry name" value="HELICASE WITH ZINC FINGER 2"/>
    <property type="match status" value="1"/>
</dbReference>
<dbReference type="InterPro" id="IPR041677">
    <property type="entry name" value="DNA2/NAM7_AAA_11"/>
</dbReference>
<evidence type="ECO:0000256" key="5">
    <source>
        <dbReference type="ARBA" id="ARBA00022840"/>
    </source>
</evidence>
<name>A0A8D2IIC2_VARKO</name>
<dbReference type="SMART" id="SM00955">
    <property type="entry name" value="RNB"/>
    <property type="match status" value="1"/>
</dbReference>
<dbReference type="SUPFAM" id="SSF52540">
    <property type="entry name" value="P-loop containing nucleoside triphosphate hydrolases"/>
    <property type="match status" value="2"/>
</dbReference>
<dbReference type="Pfam" id="PF25049">
    <property type="entry name" value="OB_HELZ2"/>
    <property type="match status" value="1"/>
</dbReference>
<dbReference type="Pfam" id="PF13086">
    <property type="entry name" value="AAA_11"/>
    <property type="match status" value="3"/>
</dbReference>
<dbReference type="GO" id="GO:0004540">
    <property type="term" value="F:RNA nuclease activity"/>
    <property type="evidence" value="ECO:0007669"/>
    <property type="project" value="InterPro"/>
</dbReference>
<evidence type="ECO:0000313" key="8">
    <source>
        <dbReference type="Proteomes" id="UP000694545"/>
    </source>
</evidence>
<keyword evidence="4" id="KW-0347">Helicase</keyword>
<keyword evidence="5" id="KW-0067">ATP-binding</keyword>
<organism evidence="7 8">
    <name type="scientific">Varanus komodoensis</name>
    <name type="common">Komodo dragon</name>
    <dbReference type="NCBI Taxonomy" id="61221"/>
    <lineage>
        <taxon>Eukaryota</taxon>
        <taxon>Metazoa</taxon>
        <taxon>Chordata</taxon>
        <taxon>Craniata</taxon>
        <taxon>Vertebrata</taxon>
        <taxon>Euteleostomi</taxon>
        <taxon>Lepidosauria</taxon>
        <taxon>Squamata</taxon>
        <taxon>Bifurcata</taxon>
        <taxon>Unidentata</taxon>
        <taxon>Episquamata</taxon>
        <taxon>Toxicofera</taxon>
        <taxon>Anguimorpha</taxon>
        <taxon>Paleoanguimorpha</taxon>
        <taxon>Varanoidea</taxon>
        <taxon>Varanidae</taxon>
        <taxon>Varanus</taxon>
    </lineage>
</organism>
<reference evidence="7" key="2">
    <citation type="submission" date="2025-09" db="UniProtKB">
        <authorList>
            <consortium name="Ensembl"/>
        </authorList>
    </citation>
    <scope>IDENTIFICATION</scope>
</reference>
<evidence type="ECO:0000259" key="6">
    <source>
        <dbReference type="SMART" id="SM00955"/>
    </source>
</evidence>
<dbReference type="InterPro" id="IPR047187">
    <property type="entry name" value="SF1_C_Upf1"/>
</dbReference>
<sequence>MTETLSMGMKIAPPGMLYAHIPTPDSLTPDSKEGFLLFRSVKTAFLAPDPPLNNRVFEVSVDSKDITERSVWLLLPPLCCFELGLAAGMSLKVEVQFQVDQLQFREWHLAADRLCDERLVLPDVAACSVPQPPWQVPRLPWGNAKQQQAVSFITGQAAGVRQVPPLLIYGPFGTGKTFTLAMSTLEIIKQPKTRVLICTHTNSAADIYICEYFHEYVTSGHPEAAPLRIKYPGQDVHKTDPVTLPYCCLSPNRDSFRLPSKEELDRHRIVITTSMLSVKLGLSPGYFSHILIDEAAQMLECEALVPLSLATLETRIILAGDHMQVTPTVFSLQEGEQLADYTLLNRLFQYYKKEKHEAAVKFRTIFNENYRSTAGIISFVSRHFYVGKGDAIHARGNVPPHPEFHPLMFCHVDGLAERHHTVPSWFNSSEAGQVVEKVEEMIQRWPAEWGVRDPKKICVVSCGVQVKTIRQQLRKKHLGEVMVENHENLPGRAFRVIIISTVHTRESLGHVASSNLDFFNNARVLNTILTRAQSQVIAVGDVVALCSHGQCSKIWKGFVKECIEMKAVAPETLTLEEIRQVACNQAIWTRGSPELEEEESDTDSWFSDVESMNIDDPILQELLDESKEMVVMVSDEGILNVKPEVSTPQSSGQKYVNYSSQTMEEYLRMQPNTYKRCELLKEGFYHASAFTLDDDPPMTIQVKGQLHCGMAFSGDEVLVQILQPSSGSAMTEGSPHGKVVGVLKKAERISTFVCSVDEFDLRIMIPIDRTVTKIFVPGLKDRPNIIPIRKIEGNHRITGCKEITQENRKKWLFAVQIIKWQEGYYYPLGIVTDVLPAASTLEEGLRILDIEFGLTNEYPAQVNHAVAALTSSKFPPKKDERKDCRSYRTFTVDPQGARDLDDAISVRDLGSEYEIGIHIADIASMVPKGGAIDSEAKKRGATYYMPGKVPVGMIPPQLSQDFCSLLPQKERWVISLFVLVDKETDQMTRVSFTLSTIVSDRQLTYEEAEGIIRNYYSLEAPLLNFDTLEDCVAAAYHFSRVHRVSRLHEDSYYDQLDEDSLLGQRCSHQMIKELMIMFNSAVAEFLTTEHPTRNLTPLRCQKEPNPHQVKQIREKSRDIIPLSTHLSHHLGPVSPRVHMQATDSFAVLTSLWDHLRSAVDAWDIPKILDLIMTDDVHPMLAPVNLEFRKLLPRSFFLRSNSSDQSKVGHYSLHVNSYTWASSPIRRYIDIVLQRHLLSVILNKAVEYFPAEIESLCHDFNRKNSMASACEKRARSLETAAQLTYRSQQKVAFVMNVEEMAKNFVVLFPLDRDSLSDPHLINYRALQLVTQPSFNQEQKSVQLMWRRRFYSTESLKECTAKVAVLRDQRISHFTFRAWRDVLAATRKKDYKEVVSLLEKSYCAQGRTLARMQRSQCAHYVELSVELRAGDVLYLQLATDFQRGFLVPSVQLWAIGPGFDVCLEHAERPVDCFSEYTTQASKKTYKNVSDYRKVWLPLCAMEAASCAVAENDSIVVRDVEIVWKKQRTKNGQLQGTFSFSKEFLKLCAIRVDFSCCYLCIRLSGLRFEGVQSNVEVLSHSLKQLSLGKENTETSKFMGNPTTYTWVAHGCTTEGGDSEKADQRDQKMVNFYINFTSMKNIPVELTQASSRFTVELIPKLLPDIRTERAIENLQNANALVQAIALRQKIPVTGKKFSEHWTRTSFDLPGSSRKLNPSQNQAIAKALKEPFSVIQGPPGTGKTVVGVHLVYWFHQMNRESRGKKPLLGDDSRTESHILYCGPSNKSVDVVAEMLMHMVDSPRPLRVYGESTEWTEYPFPGSSLTISRKSQRDTKSKPEIRTITLHHRIRQPSNPFSGRICAFDDRVRRGEEITDKEVEKYIELLRKARRHELERHDVILCTCSASCSPSLTKALNVKQVLIDECAMCTEPETLIPMVNYRKAEKVVFLGDHMQLRPVVHNELTRTLGMQQSLFEQYKNRAHMLNIQYRMHREICAFPSKAFYDGKLQTCRLVCRSSILSHRQRPFCPILFGHIEGKEKSLMVSTEEGNESSQANMEEANEVVRIAQQLTRAGLNKPEQIAILTPYNAQVMEIKKLLSQKKLPHVTVCTIMKSQGSEWKYVIVSTVRSCSHLEIEKKPLRSWMRKHLGTVADPNQINVALTRAQDGLCIIGNSHLLECNSLWRNLLQHYRKEQCYTAAAAIRIEPRLA</sequence>
<evidence type="ECO:0000256" key="3">
    <source>
        <dbReference type="ARBA" id="ARBA00022801"/>
    </source>
</evidence>
<dbReference type="FunFam" id="3.40.50.300:FF:001373">
    <property type="entry name" value="Helicase with zinc finger domain 2"/>
    <property type="match status" value="1"/>
</dbReference>
<keyword evidence="2" id="KW-0547">Nucleotide-binding</keyword>
<dbReference type="PANTHER" id="PTHR43788">
    <property type="entry name" value="DNA2/NAM7 HELICASE FAMILY MEMBER"/>
    <property type="match status" value="1"/>
</dbReference>
<evidence type="ECO:0000256" key="2">
    <source>
        <dbReference type="ARBA" id="ARBA00022741"/>
    </source>
</evidence>
<proteinExistence type="inferred from homology"/>
<dbReference type="GO" id="GO:0016787">
    <property type="term" value="F:hydrolase activity"/>
    <property type="evidence" value="ECO:0007669"/>
    <property type="project" value="UniProtKB-KW"/>
</dbReference>
<dbReference type="InterPro" id="IPR056787">
    <property type="entry name" value="OB_HELZ2"/>
</dbReference>
<dbReference type="InterPro" id="IPR027417">
    <property type="entry name" value="P-loop_NTPase"/>
</dbReference>
<feature type="domain" description="RNB" evidence="6">
    <location>
        <begin position="881"/>
        <end position="1242"/>
    </location>
</feature>
<keyword evidence="8" id="KW-1185">Reference proteome</keyword>
<dbReference type="SUPFAM" id="SSF50249">
    <property type="entry name" value="Nucleic acid-binding proteins"/>
    <property type="match status" value="2"/>
</dbReference>
<dbReference type="InterPro" id="IPR050534">
    <property type="entry name" value="Coronavir_polyprotein_1ab"/>
</dbReference>
<dbReference type="GO" id="GO:0005524">
    <property type="term" value="F:ATP binding"/>
    <property type="evidence" value="ECO:0007669"/>
    <property type="project" value="UniProtKB-KW"/>
</dbReference>
<dbReference type="Ensembl" id="ENSVKKT00000001341.1">
    <property type="protein sequence ID" value="ENSVKKP00000001291.1"/>
    <property type="gene ID" value="ENSVKKG00000001067.1"/>
</dbReference>
<dbReference type="FunFam" id="3.40.50.300:FF:001313">
    <property type="entry name" value="Helicase with zinc finger domain 2"/>
    <property type="match status" value="1"/>
</dbReference>
<dbReference type="GO" id="GO:0003723">
    <property type="term" value="F:RNA binding"/>
    <property type="evidence" value="ECO:0007669"/>
    <property type="project" value="InterPro"/>
</dbReference>
<dbReference type="Pfam" id="PF13087">
    <property type="entry name" value="AAA_12"/>
    <property type="match status" value="2"/>
</dbReference>
<accession>A0A8D2IIC2</accession>
<evidence type="ECO:0000256" key="4">
    <source>
        <dbReference type="ARBA" id="ARBA00022806"/>
    </source>
</evidence>
<evidence type="ECO:0000313" key="7">
    <source>
        <dbReference type="Ensembl" id="ENSVKKP00000001291.1"/>
    </source>
</evidence>
<keyword evidence="3" id="KW-0378">Hydrolase</keyword>
<protein>
    <submittedName>
        <fullName evidence="7">Helicase with zinc finger 2</fullName>
    </submittedName>
</protein>
<dbReference type="Gene3D" id="3.40.50.300">
    <property type="entry name" value="P-loop containing nucleotide triphosphate hydrolases"/>
    <property type="match status" value="4"/>
</dbReference>
<reference evidence="7" key="1">
    <citation type="submission" date="2025-08" db="UniProtKB">
        <authorList>
            <consortium name="Ensembl"/>
        </authorList>
    </citation>
    <scope>IDENTIFICATION</scope>
</reference>
<dbReference type="OMA" id="ATLQYCC"/>
<dbReference type="InterPro" id="IPR041679">
    <property type="entry name" value="DNA2/NAM7-like_C"/>
</dbReference>
<dbReference type="InterPro" id="IPR012340">
    <property type="entry name" value="NA-bd_OB-fold"/>
</dbReference>
<dbReference type="InterPro" id="IPR001900">
    <property type="entry name" value="RNase_II/R"/>
</dbReference>
<dbReference type="Proteomes" id="UP000694545">
    <property type="component" value="Unplaced"/>
</dbReference>
<dbReference type="Pfam" id="PF00773">
    <property type="entry name" value="RNB"/>
    <property type="match status" value="1"/>
</dbReference>
<evidence type="ECO:0000256" key="1">
    <source>
        <dbReference type="ARBA" id="ARBA00007913"/>
    </source>
</evidence>